<gene>
    <name evidence="7" type="primary">cbiE</name>
    <name evidence="7" type="ORF">IAA54_04705</name>
</gene>
<dbReference type="SUPFAM" id="SSF53335">
    <property type="entry name" value="S-adenosyl-L-methionine-dependent methyltransferases"/>
    <property type="match status" value="1"/>
</dbReference>
<evidence type="ECO:0000313" key="7">
    <source>
        <dbReference type="EMBL" id="HIR56948.1"/>
    </source>
</evidence>
<dbReference type="Gene3D" id="3.40.50.150">
    <property type="entry name" value="Vaccinia Virus protein VP39"/>
    <property type="match status" value="1"/>
</dbReference>
<evidence type="ECO:0000256" key="5">
    <source>
        <dbReference type="ARBA" id="ARBA00022691"/>
    </source>
</evidence>
<feature type="domain" description="Tetrapyrrole methylase" evidence="6">
    <location>
        <begin position="5"/>
        <end position="190"/>
    </location>
</feature>
<dbReference type="InterPro" id="IPR000878">
    <property type="entry name" value="4pyrrol_Mease"/>
</dbReference>
<evidence type="ECO:0000256" key="1">
    <source>
        <dbReference type="ARBA" id="ARBA00004953"/>
    </source>
</evidence>
<dbReference type="InterPro" id="IPR012818">
    <property type="entry name" value="CbiE"/>
</dbReference>
<dbReference type="InterPro" id="IPR014776">
    <property type="entry name" value="4pyrrole_Mease_sub2"/>
</dbReference>
<proteinExistence type="predicted"/>
<dbReference type="InterPro" id="IPR029063">
    <property type="entry name" value="SAM-dependent_MTases_sf"/>
</dbReference>
<dbReference type="AlphaFoldDB" id="A0A9D1J163"/>
<dbReference type="InterPro" id="IPR014777">
    <property type="entry name" value="4pyrrole_Mease_sub1"/>
</dbReference>
<evidence type="ECO:0000256" key="2">
    <source>
        <dbReference type="ARBA" id="ARBA00022573"/>
    </source>
</evidence>
<name>A0A9D1J163_9FIRM</name>
<dbReference type="NCBIfam" id="TIGR02467">
    <property type="entry name" value="CbiE"/>
    <property type="match status" value="1"/>
</dbReference>
<dbReference type="InterPro" id="IPR050714">
    <property type="entry name" value="Cobalamin_biosynth_MTase"/>
</dbReference>
<keyword evidence="5" id="KW-0949">S-adenosyl-L-methionine</keyword>
<comment type="pathway">
    <text evidence="1">Cofactor biosynthesis; adenosylcobalamin biosynthesis.</text>
</comment>
<dbReference type="GO" id="GO:0009236">
    <property type="term" value="P:cobalamin biosynthetic process"/>
    <property type="evidence" value="ECO:0007669"/>
    <property type="project" value="UniProtKB-KW"/>
</dbReference>
<dbReference type="Gene3D" id="3.40.1010.10">
    <property type="entry name" value="Cobalt-precorrin-4 Transmethylase, Domain 1"/>
    <property type="match status" value="1"/>
</dbReference>
<reference evidence="7" key="1">
    <citation type="submission" date="2020-10" db="EMBL/GenBank/DDBJ databases">
        <authorList>
            <person name="Gilroy R."/>
        </authorList>
    </citation>
    <scope>NUCLEOTIDE SEQUENCE</scope>
    <source>
        <strain evidence="7">ChiSjej1B19-7085</strain>
    </source>
</reference>
<dbReference type="InterPro" id="IPR006365">
    <property type="entry name" value="Cbl_synth_CobL"/>
</dbReference>
<dbReference type="GO" id="GO:0032259">
    <property type="term" value="P:methylation"/>
    <property type="evidence" value="ECO:0007669"/>
    <property type="project" value="UniProtKB-KW"/>
</dbReference>
<dbReference type="Gene3D" id="3.30.950.10">
    <property type="entry name" value="Methyltransferase, Cobalt-precorrin-4 Transmethylase, Domain 2"/>
    <property type="match status" value="1"/>
</dbReference>
<evidence type="ECO:0000256" key="4">
    <source>
        <dbReference type="ARBA" id="ARBA00022679"/>
    </source>
</evidence>
<dbReference type="CDD" id="cd02440">
    <property type="entry name" value="AdoMet_MTases"/>
    <property type="match status" value="1"/>
</dbReference>
<sequence>MQDCVILAGIGCGTPDTMTAEVRDSISGAEIWIGARRILSGLPDGQAEKFAATKPGEILTALLENRGRRCCVLYSGDSGFYSGARSLAPLLEEQGIAYRILPGISSVQAMAARMAEPWQGWKLVSAHGVECDAVAAVNTGAPALFLTGGTLGPASLCDKLVRAGLGSLRAVVGENLSYETEKIIHGTAAEFLQREFAPLSVLWVEAAPKPWNGPCQGIRDEEFIRGSVPMTKREVRACAVSMAAPSPGAVLWDVGAGTGSISVELALSTPSGRVFAVECEQEGIDLIRRNRERFGAWNVTPVHGKAPDALADLPAPDAVFIGGTKGGLAEILDIVLEKNPSARIVISAVTMETIAQSSQLLTECGLEFEATQISAARTRQAGRFHMMAAQNPVFLIEARKN</sequence>
<dbReference type="EMBL" id="DVHF01000051">
    <property type="protein sequence ID" value="HIR56948.1"/>
    <property type="molecule type" value="Genomic_DNA"/>
</dbReference>
<reference evidence="7" key="2">
    <citation type="journal article" date="2021" name="PeerJ">
        <title>Extensive microbial diversity within the chicken gut microbiome revealed by metagenomics and culture.</title>
        <authorList>
            <person name="Gilroy R."/>
            <person name="Ravi A."/>
            <person name="Getino M."/>
            <person name="Pursley I."/>
            <person name="Horton D.L."/>
            <person name="Alikhan N.F."/>
            <person name="Baker D."/>
            <person name="Gharbi K."/>
            <person name="Hall N."/>
            <person name="Watson M."/>
            <person name="Adriaenssens E.M."/>
            <person name="Foster-Nyarko E."/>
            <person name="Jarju S."/>
            <person name="Secka A."/>
            <person name="Antonio M."/>
            <person name="Oren A."/>
            <person name="Chaudhuri R.R."/>
            <person name="La Ragione R."/>
            <person name="Hildebrand F."/>
            <person name="Pallen M.J."/>
        </authorList>
    </citation>
    <scope>NUCLEOTIDE SEQUENCE</scope>
    <source>
        <strain evidence="7">ChiSjej1B19-7085</strain>
    </source>
</reference>
<dbReference type="Proteomes" id="UP000886785">
    <property type="component" value="Unassembled WGS sequence"/>
</dbReference>
<evidence type="ECO:0000259" key="6">
    <source>
        <dbReference type="Pfam" id="PF00590"/>
    </source>
</evidence>
<dbReference type="GO" id="GO:0008276">
    <property type="term" value="F:protein methyltransferase activity"/>
    <property type="evidence" value="ECO:0007669"/>
    <property type="project" value="InterPro"/>
</dbReference>
<dbReference type="InterPro" id="IPR035996">
    <property type="entry name" value="4pyrrol_Methylase_sf"/>
</dbReference>
<protein>
    <submittedName>
        <fullName evidence="7">Precorrin-6y C5,15-methyltransferase (Decarboxylating) subunit CbiE</fullName>
    </submittedName>
</protein>
<dbReference type="PANTHER" id="PTHR43182">
    <property type="entry name" value="COBALT-PRECORRIN-6B C(15)-METHYLTRANSFERASE (DECARBOXYLATING)"/>
    <property type="match status" value="1"/>
</dbReference>
<comment type="caution">
    <text evidence="7">The sequence shown here is derived from an EMBL/GenBank/DDBJ whole genome shotgun (WGS) entry which is preliminary data.</text>
</comment>
<organism evidence="7 8">
    <name type="scientific">Candidatus Gallacutalibacter pullicola</name>
    <dbReference type="NCBI Taxonomy" id="2840830"/>
    <lineage>
        <taxon>Bacteria</taxon>
        <taxon>Bacillati</taxon>
        <taxon>Bacillota</taxon>
        <taxon>Clostridia</taxon>
        <taxon>Eubacteriales</taxon>
        <taxon>Candidatus Gallacutalibacter</taxon>
    </lineage>
</organism>
<dbReference type="NCBIfam" id="TIGR02469">
    <property type="entry name" value="CbiT"/>
    <property type="match status" value="1"/>
</dbReference>
<dbReference type="Pfam" id="PF00590">
    <property type="entry name" value="TP_methylase"/>
    <property type="match status" value="1"/>
</dbReference>
<dbReference type="PANTHER" id="PTHR43182:SF1">
    <property type="entry name" value="COBALT-PRECORRIN-7 C(5)-METHYLTRANSFERASE"/>
    <property type="match status" value="1"/>
</dbReference>
<keyword evidence="2" id="KW-0169">Cobalamin biosynthesis</keyword>
<keyword evidence="3" id="KW-0489">Methyltransferase</keyword>
<accession>A0A9D1J163</accession>
<keyword evidence="4" id="KW-0808">Transferase</keyword>
<evidence type="ECO:0000256" key="3">
    <source>
        <dbReference type="ARBA" id="ARBA00022603"/>
    </source>
</evidence>
<evidence type="ECO:0000313" key="8">
    <source>
        <dbReference type="Proteomes" id="UP000886785"/>
    </source>
</evidence>
<dbReference type="InterPro" id="IPR014008">
    <property type="entry name" value="Cbl_synth_MTase_CbiT"/>
</dbReference>
<dbReference type="CDD" id="cd11644">
    <property type="entry name" value="Precorrin-6Y-MT"/>
    <property type="match status" value="1"/>
</dbReference>
<dbReference type="SUPFAM" id="SSF53790">
    <property type="entry name" value="Tetrapyrrole methylase"/>
    <property type="match status" value="1"/>
</dbReference>
<dbReference type="PIRSF" id="PIRSF036428">
    <property type="entry name" value="CobL"/>
    <property type="match status" value="1"/>
</dbReference>